<evidence type="ECO:0000313" key="1">
    <source>
        <dbReference type="EMBL" id="KAJ7995784.1"/>
    </source>
</evidence>
<name>A0ACC2FWF6_DALPE</name>
<accession>A0ACC2FWF6</accession>
<organism evidence="1 2">
    <name type="scientific">Dallia pectoralis</name>
    <name type="common">Alaska blackfish</name>
    <dbReference type="NCBI Taxonomy" id="75939"/>
    <lineage>
        <taxon>Eukaryota</taxon>
        <taxon>Metazoa</taxon>
        <taxon>Chordata</taxon>
        <taxon>Craniata</taxon>
        <taxon>Vertebrata</taxon>
        <taxon>Euteleostomi</taxon>
        <taxon>Actinopterygii</taxon>
        <taxon>Neopterygii</taxon>
        <taxon>Teleostei</taxon>
        <taxon>Protacanthopterygii</taxon>
        <taxon>Esociformes</taxon>
        <taxon>Umbridae</taxon>
        <taxon>Dallia</taxon>
    </lineage>
</organism>
<reference evidence="1" key="1">
    <citation type="submission" date="2021-05" db="EMBL/GenBank/DDBJ databases">
        <authorList>
            <person name="Pan Q."/>
            <person name="Jouanno E."/>
            <person name="Zahm M."/>
            <person name="Klopp C."/>
            <person name="Cabau C."/>
            <person name="Louis A."/>
            <person name="Berthelot C."/>
            <person name="Parey E."/>
            <person name="Roest Crollius H."/>
            <person name="Montfort J."/>
            <person name="Robinson-Rechavi M."/>
            <person name="Bouchez O."/>
            <person name="Lampietro C."/>
            <person name="Lopez Roques C."/>
            <person name="Donnadieu C."/>
            <person name="Postlethwait J."/>
            <person name="Bobe J."/>
            <person name="Dillon D."/>
            <person name="Chandos A."/>
            <person name="von Hippel F."/>
            <person name="Guiguen Y."/>
        </authorList>
    </citation>
    <scope>NUCLEOTIDE SEQUENCE</scope>
    <source>
        <strain evidence="1">YG-Jan2019</strain>
    </source>
</reference>
<protein>
    <submittedName>
        <fullName evidence="1">Uncharacterized protein</fullName>
    </submittedName>
</protein>
<gene>
    <name evidence="1" type="ORF">DPEC_G00248180</name>
</gene>
<comment type="caution">
    <text evidence="1">The sequence shown here is derived from an EMBL/GenBank/DDBJ whole genome shotgun (WGS) entry which is preliminary data.</text>
</comment>
<keyword evidence="2" id="KW-1185">Reference proteome</keyword>
<evidence type="ECO:0000313" key="2">
    <source>
        <dbReference type="Proteomes" id="UP001157502"/>
    </source>
</evidence>
<sequence length="455" mass="52437">MLNQAEEWLNTLERSGLPGKYKVCGYQHGILPRLLWPLLVYEVPLRTVETLERRINSFLRRWLSVPKSFCSIGLYSSGSKLQLPITSVVEEFKTAKVRLAMMLRDSNDQAVRQANIVVKTGRKWKASGALREAKERLRHGDIMGTVTQGRLGLGVITRASWKEARAKERKGMVQKEIRAVEEESRQARAVAMKQQGSWTRWEGVRGRSLSWKDIWNMEGHRIKFLLSSVYDVLPTPTNLQRWRLTEDAGLTEGRFRWRHDQVLAQLADGLEKERKRKRTKAQDKGPRFICFLRPGEKAGKEYRHLGILGTADDWEMRVDLGRQLKFPEKIAMTSLRPDIVLWSQTTRQVALIELTVPWEERIEEAHERKLGKYHSLISESQQGGWRAWNLPVEVGCKGFPGQSLWRALGMLGVKGATRKNLVNIIAKQAETASRWLWLKRNERWLNQAGREGGQS</sequence>
<dbReference type="Proteomes" id="UP001157502">
    <property type="component" value="Chromosome 21"/>
</dbReference>
<dbReference type="EMBL" id="CM055748">
    <property type="protein sequence ID" value="KAJ7995784.1"/>
    <property type="molecule type" value="Genomic_DNA"/>
</dbReference>
<proteinExistence type="predicted"/>